<dbReference type="InterPro" id="IPR011701">
    <property type="entry name" value="MFS"/>
</dbReference>
<dbReference type="InterPro" id="IPR036259">
    <property type="entry name" value="MFS_trans_sf"/>
</dbReference>
<dbReference type="Proteomes" id="UP001499854">
    <property type="component" value="Unassembled WGS sequence"/>
</dbReference>
<dbReference type="Pfam" id="PF07690">
    <property type="entry name" value="MFS_1"/>
    <property type="match status" value="1"/>
</dbReference>
<evidence type="ECO:0000256" key="2">
    <source>
        <dbReference type="ARBA" id="ARBA00022448"/>
    </source>
</evidence>
<dbReference type="SUPFAM" id="SSF103473">
    <property type="entry name" value="MFS general substrate transporter"/>
    <property type="match status" value="1"/>
</dbReference>
<evidence type="ECO:0000313" key="9">
    <source>
        <dbReference type="EMBL" id="GAA2007527.1"/>
    </source>
</evidence>
<evidence type="ECO:0000259" key="8">
    <source>
        <dbReference type="PROSITE" id="PS50850"/>
    </source>
</evidence>
<protein>
    <submittedName>
        <fullName evidence="9">MFS transporter</fullName>
    </submittedName>
</protein>
<dbReference type="RefSeq" id="WP_344663139.1">
    <property type="nucleotide sequence ID" value="NZ_BAAAQM010000098.1"/>
</dbReference>
<comment type="subcellular location">
    <subcellularLocation>
        <location evidence="1">Cell membrane</location>
        <topology evidence="1">Multi-pass membrane protein</topology>
    </subcellularLocation>
</comment>
<feature type="transmembrane region" description="Helical" evidence="7">
    <location>
        <begin position="51"/>
        <end position="76"/>
    </location>
</feature>
<evidence type="ECO:0000256" key="6">
    <source>
        <dbReference type="ARBA" id="ARBA00023136"/>
    </source>
</evidence>
<dbReference type="Gene3D" id="1.20.1720.10">
    <property type="entry name" value="Multidrug resistance protein D"/>
    <property type="match status" value="1"/>
</dbReference>
<feature type="transmembrane region" description="Helical" evidence="7">
    <location>
        <begin position="406"/>
        <end position="426"/>
    </location>
</feature>
<feature type="transmembrane region" description="Helical" evidence="7">
    <location>
        <begin position="178"/>
        <end position="199"/>
    </location>
</feature>
<keyword evidence="2" id="KW-0813">Transport</keyword>
<feature type="transmembrane region" description="Helical" evidence="7">
    <location>
        <begin position="476"/>
        <end position="499"/>
    </location>
</feature>
<evidence type="ECO:0000256" key="4">
    <source>
        <dbReference type="ARBA" id="ARBA00022692"/>
    </source>
</evidence>
<keyword evidence="4 7" id="KW-0812">Transmembrane</keyword>
<dbReference type="CDD" id="cd17321">
    <property type="entry name" value="MFS_MMR_MDR_like"/>
    <property type="match status" value="1"/>
</dbReference>
<name>A0ABN2TGW3_9ACTN</name>
<proteinExistence type="predicted"/>
<feature type="transmembrane region" description="Helical" evidence="7">
    <location>
        <begin position="118"/>
        <end position="136"/>
    </location>
</feature>
<dbReference type="InterPro" id="IPR004638">
    <property type="entry name" value="EmrB-like"/>
</dbReference>
<feature type="transmembrane region" description="Helical" evidence="7">
    <location>
        <begin position="310"/>
        <end position="329"/>
    </location>
</feature>
<evidence type="ECO:0000256" key="3">
    <source>
        <dbReference type="ARBA" id="ARBA00022475"/>
    </source>
</evidence>
<dbReference type="Gene3D" id="1.20.1250.20">
    <property type="entry name" value="MFS general substrate transporter like domains"/>
    <property type="match status" value="1"/>
</dbReference>
<dbReference type="PANTHER" id="PTHR42718:SF46">
    <property type="entry name" value="BLR6921 PROTEIN"/>
    <property type="match status" value="1"/>
</dbReference>
<feature type="transmembrane region" description="Helical" evidence="7">
    <location>
        <begin position="88"/>
        <end position="106"/>
    </location>
</feature>
<evidence type="ECO:0000256" key="5">
    <source>
        <dbReference type="ARBA" id="ARBA00022989"/>
    </source>
</evidence>
<dbReference type="PANTHER" id="PTHR42718">
    <property type="entry name" value="MAJOR FACILITATOR SUPERFAMILY MULTIDRUG TRANSPORTER MFSC"/>
    <property type="match status" value="1"/>
</dbReference>
<feature type="domain" description="Major facilitator superfamily (MFS) profile" evidence="8">
    <location>
        <begin position="52"/>
        <end position="504"/>
    </location>
</feature>
<keyword evidence="6 7" id="KW-0472">Membrane</keyword>
<feature type="transmembrane region" description="Helical" evidence="7">
    <location>
        <begin position="205"/>
        <end position="228"/>
    </location>
</feature>
<accession>A0ABN2TGW3</accession>
<organism evidence="9 10">
    <name type="scientific">Catenulispora subtropica</name>
    <dbReference type="NCBI Taxonomy" id="450798"/>
    <lineage>
        <taxon>Bacteria</taxon>
        <taxon>Bacillati</taxon>
        <taxon>Actinomycetota</taxon>
        <taxon>Actinomycetes</taxon>
        <taxon>Catenulisporales</taxon>
        <taxon>Catenulisporaceae</taxon>
        <taxon>Catenulispora</taxon>
    </lineage>
</organism>
<reference evidence="9 10" key="1">
    <citation type="journal article" date="2019" name="Int. J. Syst. Evol. Microbiol.">
        <title>The Global Catalogue of Microorganisms (GCM) 10K type strain sequencing project: providing services to taxonomists for standard genome sequencing and annotation.</title>
        <authorList>
            <consortium name="The Broad Institute Genomics Platform"/>
            <consortium name="The Broad Institute Genome Sequencing Center for Infectious Disease"/>
            <person name="Wu L."/>
            <person name="Ma J."/>
        </authorList>
    </citation>
    <scope>NUCLEOTIDE SEQUENCE [LARGE SCALE GENOMIC DNA]</scope>
    <source>
        <strain evidence="9 10">JCM 16013</strain>
    </source>
</reference>
<dbReference type="NCBIfam" id="TIGR00711">
    <property type="entry name" value="efflux_EmrB"/>
    <property type="match status" value="1"/>
</dbReference>
<evidence type="ECO:0000313" key="10">
    <source>
        <dbReference type="Proteomes" id="UP001499854"/>
    </source>
</evidence>
<dbReference type="InterPro" id="IPR020846">
    <property type="entry name" value="MFS_dom"/>
</dbReference>
<keyword evidence="5 7" id="KW-1133">Transmembrane helix</keyword>
<feature type="transmembrane region" description="Helical" evidence="7">
    <location>
        <begin position="446"/>
        <end position="464"/>
    </location>
</feature>
<evidence type="ECO:0000256" key="1">
    <source>
        <dbReference type="ARBA" id="ARBA00004651"/>
    </source>
</evidence>
<gene>
    <name evidence="9" type="ORF">GCM10009838_87300</name>
</gene>
<feature type="transmembrane region" description="Helical" evidence="7">
    <location>
        <begin position="148"/>
        <end position="169"/>
    </location>
</feature>
<feature type="transmembrane region" description="Helical" evidence="7">
    <location>
        <begin position="341"/>
        <end position="362"/>
    </location>
</feature>
<feature type="transmembrane region" description="Helical" evidence="7">
    <location>
        <begin position="266"/>
        <end position="289"/>
    </location>
</feature>
<dbReference type="PRINTS" id="PR01036">
    <property type="entry name" value="TCRTETB"/>
</dbReference>
<sequence>MSQTTDRVADQIPEMPASVADAADAADAATAATAVTTTATRAAGRVGNKTALLVIACVAQFMVVLDVSIVNVALPAMRNSLGLSGTGVQWVVNAYALGFAGLLLFGGRAADLFGAKPVFLTGLIGFTAASLAGGMADTGGLLIAARSVQGLAGAVLAPATMTLIMTTFLDPRERTRALGVWSATMAAGGAMGAVVGGMLTQWASWRWVLFVNVPIGAALVLAAVPLIARTRGRGATLRTLDLPGAITVTLGLTGVVYGVVTTDTHSWGSAAVLAPIAAGVALLALFVLIEARSAHALVPLRVFRNRSLAVADLAALLIGAGMFAMWFYVSLYLQQVLGFEALKAGFSFLPGSAMIVAGTMVATRLLGRIGPRPLLLVGPLVAAIGLAWLSRFPADGGYSADVLGPLMLLTFGMGLAMTPLAVAGTAGMPRHEAGLASGLINTSRQVGGAVGLAALSTVATHVAAGHGGGAKASMAAGFGGAMLGAAALLAAAAVVATLLPRRATAAAETK</sequence>
<dbReference type="PROSITE" id="PS50850">
    <property type="entry name" value="MFS"/>
    <property type="match status" value="1"/>
</dbReference>
<feature type="transmembrane region" description="Helical" evidence="7">
    <location>
        <begin position="374"/>
        <end position="394"/>
    </location>
</feature>
<comment type="caution">
    <text evidence="9">The sequence shown here is derived from an EMBL/GenBank/DDBJ whole genome shotgun (WGS) entry which is preliminary data.</text>
</comment>
<evidence type="ECO:0000256" key="7">
    <source>
        <dbReference type="SAM" id="Phobius"/>
    </source>
</evidence>
<keyword evidence="10" id="KW-1185">Reference proteome</keyword>
<keyword evidence="3" id="KW-1003">Cell membrane</keyword>
<feature type="transmembrane region" description="Helical" evidence="7">
    <location>
        <begin position="240"/>
        <end position="260"/>
    </location>
</feature>
<dbReference type="EMBL" id="BAAAQM010000098">
    <property type="protein sequence ID" value="GAA2007527.1"/>
    <property type="molecule type" value="Genomic_DNA"/>
</dbReference>